<gene>
    <name evidence="1" type="ORF">LCGC14_2901910</name>
</gene>
<reference evidence="1" key="1">
    <citation type="journal article" date="2015" name="Nature">
        <title>Complex archaea that bridge the gap between prokaryotes and eukaryotes.</title>
        <authorList>
            <person name="Spang A."/>
            <person name="Saw J.H."/>
            <person name="Jorgensen S.L."/>
            <person name="Zaremba-Niedzwiedzka K."/>
            <person name="Martijn J."/>
            <person name="Lind A.E."/>
            <person name="van Eijk R."/>
            <person name="Schleper C."/>
            <person name="Guy L."/>
            <person name="Ettema T.J."/>
        </authorList>
    </citation>
    <scope>NUCLEOTIDE SEQUENCE</scope>
</reference>
<protein>
    <submittedName>
        <fullName evidence="1">Uncharacterized protein</fullName>
    </submittedName>
</protein>
<proteinExistence type="predicted"/>
<dbReference type="AlphaFoldDB" id="A0A0F8YG17"/>
<dbReference type="EMBL" id="LAZR01057162">
    <property type="protein sequence ID" value="KKK72635.1"/>
    <property type="molecule type" value="Genomic_DNA"/>
</dbReference>
<evidence type="ECO:0000313" key="1">
    <source>
        <dbReference type="EMBL" id="KKK72635.1"/>
    </source>
</evidence>
<comment type="caution">
    <text evidence="1">The sequence shown here is derived from an EMBL/GenBank/DDBJ whole genome shotgun (WGS) entry which is preliminary data.</text>
</comment>
<organism evidence="1">
    <name type="scientific">marine sediment metagenome</name>
    <dbReference type="NCBI Taxonomy" id="412755"/>
    <lineage>
        <taxon>unclassified sequences</taxon>
        <taxon>metagenomes</taxon>
        <taxon>ecological metagenomes</taxon>
    </lineage>
</organism>
<name>A0A0F8YG17_9ZZZZ</name>
<accession>A0A0F8YG17</accession>
<sequence length="48" mass="5368">MTIKQLKEILSEYADPTLVVSDSEINFVWALESGSKIVLGTVEKDELK</sequence>